<gene>
    <name evidence="8" type="ORF">CLV40_11426</name>
</gene>
<sequence length="387" mass="38931">MTARTYLLAAGAFTVGTSGYIISGLLPQVSRELGVTTSVAGQLVTAFAIAYAIASPVLATVTGRWERKRLAVTALGVSALGNALSALAPTYELLLGARVVSALGAAVFTPVAVAVATTINPPERRGRVVAIVFGGLTFALIIGVPAGNVLGGPLGYQGVFALVAGVSALAAVACAVWLPTVAAPPAVGLRERFSVLGDGRVRLVLSMTVLGCLSAFSVFTFLAPLLADTADLRGGVISLMLLAYGLGGAIGNTLGGRLTDRYGSRGLLRYVFVAYVLVMGTLTLTAVSAVSAAVALFAWGLITWSVNPPIQNWLIELAPGSAGLLLSINASAIYLGVGLSGVVGGVVVGAWGVSALPVVGAAIGSLAFVCLVLAGRSTVAERELVAA</sequence>
<dbReference type="InterPro" id="IPR020846">
    <property type="entry name" value="MFS_dom"/>
</dbReference>
<dbReference type="Gene3D" id="1.20.1250.20">
    <property type="entry name" value="MFS general substrate transporter like domains"/>
    <property type="match status" value="1"/>
</dbReference>
<evidence type="ECO:0000313" key="8">
    <source>
        <dbReference type="EMBL" id="PPK65374.1"/>
    </source>
</evidence>
<dbReference type="PROSITE" id="PS50850">
    <property type="entry name" value="MFS"/>
    <property type="match status" value="1"/>
</dbReference>
<keyword evidence="4 6" id="KW-1133">Transmembrane helix</keyword>
<feature type="transmembrane region" description="Helical" evidence="6">
    <location>
        <begin position="322"/>
        <end position="348"/>
    </location>
</feature>
<feature type="transmembrane region" description="Helical" evidence="6">
    <location>
        <begin position="232"/>
        <end position="251"/>
    </location>
</feature>
<evidence type="ECO:0000259" key="7">
    <source>
        <dbReference type="PROSITE" id="PS50850"/>
    </source>
</evidence>
<dbReference type="GO" id="GO:0005886">
    <property type="term" value="C:plasma membrane"/>
    <property type="evidence" value="ECO:0007669"/>
    <property type="project" value="UniProtKB-SubCell"/>
</dbReference>
<dbReference type="PANTHER" id="PTHR43124">
    <property type="entry name" value="PURINE EFFLUX PUMP PBUE"/>
    <property type="match status" value="1"/>
</dbReference>
<dbReference type="InterPro" id="IPR036259">
    <property type="entry name" value="MFS_trans_sf"/>
</dbReference>
<feature type="transmembrane region" description="Helical" evidence="6">
    <location>
        <begin position="39"/>
        <end position="58"/>
    </location>
</feature>
<dbReference type="Pfam" id="PF07690">
    <property type="entry name" value="MFS_1"/>
    <property type="match status" value="1"/>
</dbReference>
<dbReference type="SUPFAM" id="SSF103473">
    <property type="entry name" value="MFS general substrate transporter"/>
    <property type="match status" value="1"/>
</dbReference>
<comment type="subcellular location">
    <subcellularLocation>
        <location evidence="1">Cell membrane</location>
        <topology evidence="1">Multi-pass membrane protein</topology>
    </subcellularLocation>
</comment>
<feature type="transmembrane region" description="Helical" evidence="6">
    <location>
        <begin position="159"/>
        <end position="182"/>
    </location>
</feature>
<evidence type="ECO:0000256" key="3">
    <source>
        <dbReference type="ARBA" id="ARBA00022692"/>
    </source>
</evidence>
<dbReference type="PANTHER" id="PTHR43124:SF10">
    <property type="entry name" value="PURINE EFFLUX PUMP PBUE"/>
    <property type="match status" value="1"/>
</dbReference>
<feature type="transmembrane region" description="Helical" evidence="6">
    <location>
        <begin position="7"/>
        <end position="27"/>
    </location>
</feature>
<feature type="transmembrane region" description="Helical" evidence="6">
    <location>
        <begin position="355"/>
        <end position="374"/>
    </location>
</feature>
<feature type="domain" description="Major facilitator superfamily (MFS) profile" evidence="7">
    <location>
        <begin position="4"/>
        <end position="379"/>
    </location>
</feature>
<feature type="transmembrane region" description="Helical" evidence="6">
    <location>
        <begin position="272"/>
        <end position="302"/>
    </location>
</feature>
<dbReference type="InterPro" id="IPR011701">
    <property type="entry name" value="MFS"/>
</dbReference>
<dbReference type="OrthoDB" id="9814237at2"/>
<feature type="transmembrane region" description="Helical" evidence="6">
    <location>
        <begin position="95"/>
        <end position="116"/>
    </location>
</feature>
<dbReference type="InterPro" id="IPR050189">
    <property type="entry name" value="MFS_Efflux_Transporters"/>
</dbReference>
<dbReference type="RefSeq" id="WP_104481145.1">
    <property type="nucleotide sequence ID" value="NZ_CP154825.1"/>
</dbReference>
<comment type="caution">
    <text evidence="8">The sequence shown here is derived from an EMBL/GenBank/DDBJ whole genome shotgun (WGS) entry which is preliminary data.</text>
</comment>
<dbReference type="AlphaFoldDB" id="A0A2S6GJG1"/>
<reference evidence="8 9" key="1">
    <citation type="submission" date="2018-02" db="EMBL/GenBank/DDBJ databases">
        <title>Genomic Encyclopedia of Archaeal and Bacterial Type Strains, Phase II (KMG-II): from individual species to whole genera.</title>
        <authorList>
            <person name="Goeker M."/>
        </authorList>
    </citation>
    <scope>NUCLEOTIDE SEQUENCE [LARGE SCALE GENOMIC DNA]</scope>
    <source>
        <strain evidence="8 9">YU 961-1</strain>
    </source>
</reference>
<feature type="transmembrane region" description="Helical" evidence="6">
    <location>
        <begin position="128"/>
        <end position="147"/>
    </location>
</feature>
<accession>A0A2S6GJG1</accession>
<dbReference type="Proteomes" id="UP000239203">
    <property type="component" value="Unassembled WGS sequence"/>
</dbReference>
<keyword evidence="2" id="KW-1003">Cell membrane</keyword>
<feature type="transmembrane region" description="Helical" evidence="6">
    <location>
        <begin position="70"/>
        <end position="89"/>
    </location>
</feature>
<evidence type="ECO:0000256" key="6">
    <source>
        <dbReference type="SAM" id="Phobius"/>
    </source>
</evidence>
<keyword evidence="9" id="KW-1185">Reference proteome</keyword>
<dbReference type="GO" id="GO:0022857">
    <property type="term" value="F:transmembrane transporter activity"/>
    <property type="evidence" value="ECO:0007669"/>
    <property type="project" value="InterPro"/>
</dbReference>
<organism evidence="8 9">
    <name type="scientific">Actinokineospora auranticolor</name>
    <dbReference type="NCBI Taxonomy" id="155976"/>
    <lineage>
        <taxon>Bacteria</taxon>
        <taxon>Bacillati</taxon>
        <taxon>Actinomycetota</taxon>
        <taxon>Actinomycetes</taxon>
        <taxon>Pseudonocardiales</taxon>
        <taxon>Pseudonocardiaceae</taxon>
        <taxon>Actinokineospora</taxon>
    </lineage>
</organism>
<proteinExistence type="predicted"/>
<protein>
    <submittedName>
        <fullName evidence="8">Putative MFS family arabinose efflux permease</fullName>
    </submittedName>
</protein>
<evidence type="ECO:0000313" key="9">
    <source>
        <dbReference type="Proteomes" id="UP000239203"/>
    </source>
</evidence>
<evidence type="ECO:0000256" key="2">
    <source>
        <dbReference type="ARBA" id="ARBA00022475"/>
    </source>
</evidence>
<name>A0A2S6GJG1_9PSEU</name>
<evidence type="ECO:0000256" key="4">
    <source>
        <dbReference type="ARBA" id="ARBA00022989"/>
    </source>
</evidence>
<keyword evidence="5 6" id="KW-0472">Membrane</keyword>
<evidence type="ECO:0000256" key="1">
    <source>
        <dbReference type="ARBA" id="ARBA00004651"/>
    </source>
</evidence>
<evidence type="ECO:0000256" key="5">
    <source>
        <dbReference type="ARBA" id="ARBA00023136"/>
    </source>
</evidence>
<feature type="transmembrane region" description="Helical" evidence="6">
    <location>
        <begin position="203"/>
        <end position="226"/>
    </location>
</feature>
<dbReference type="EMBL" id="PTIX01000014">
    <property type="protein sequence ID" value="PPK65374.1"/>
    <property type="molecule type" value="Genomic_DNA"/>
</dbReference>
<dbReference type="CDD" id="cd17324">
    <property type="entry name" value="MFS_NepI_like"/>
    <property type="match status" value="1"/>
</dbReference>
<keyword evidence="3 6" id="KW-0812">Transmembrane</keyword>